<gene>
    <name evidence="1" type="ORF">S06H3_36435</name>
</gene>
<sequence>KCFGYLTQKYNFVPSISMSKKCPSIKLEDISYLDEYCQDFILRKLRGCEVPDYSQDLKILFDLKCRAFIDSYAERNL</sequence>
<reference evidence="1" key="1">
    <citation type="journal article" date="2014" name="Front. Microbiol.">
        <title>High frequency of phylogenetically diverse reductive dehalogenase-homologous genes in deep subseafloor sedimentary metagenomes.</title>
        <authorList>
            <person name="Kawai M."/>
            <person name="Futagami T."/>
            <person name="Toyoda A."/>
            <person name="Takaki Y."/>
            <person name="Nishi S."/>
            <person name="Hori S."/>
            <person name="Arai W."/>
            <person name="Tsubouchi T."/>
            <person name="Morono Y."/>
            <person name="Uchiyama I."/>
            <person name="Ito T."/>
            <person name="Fujiyama A."/>
            <person name="Inagaki F."/>
            <person name="Takami H."/>
        </authorList>
    </citation>
    <scope>NUCLEOTIDE SEQUENCE</scope>
    <source>
        <strain evidence="1">Expedition CK06-06</strain>
    </source>
</reference>
<proteinExistence type="predicted"/>
<feature type="non-terminal residue" evidence="1">
    <location>
        <position position="1"/>
    </location>
</feature>
<evidence type="ECO:0000313" key="1">
    <source>
        <dbReference type="EMBL" id="GAI18369.1"/>
    </source>
</evidence>
<dbReference type="EMBL" id="BARV01022071">
    <property type="protein sequence ID" value="GAI18369.1"/>
    <property type="molecule type" value="Genomic_DNA"/>
</dbReference>
<dbReference type="AlphaFoldDB" id="X1NI59"/>
<comment type="caution">
    <text evidence="1">The sequence shown here is derived from an EMBL/GenBank/DDBJ whole genome shotgun (WGS) entry which is preliminary data.</text>
</comment>
<organism evidence="1">
    <name type="scientific">marine sediment metagenome</name>
    <dbReference type="NCBI Taxonomy" id="412755"/>
    <lineage>
        <taxon>unclassified sequences</taxon>
        <taxon>metagenomes</taxon>
        <taxon>ecological metagenomes</taxon>
    </lineage>
</organism>
<accession>X1NI59</accession>
<name>X1NI59_9ZZZZ</name>
<protein>
    <submittedName>
        <fullName evidence="1">Uncharacterized protein</fullName>
    </submittedName>
</protein>